<keyword evidence="2" id="KW-0808">Transferase</keyword>
<evidence type="ECO:0000259" key="1">
    <source>
        <dbReference type="Pfam" id="PF13579"/>
    </source>
</evidence>
<dbReference type="InterPro" id="IPR050194">
    <property type="entry name" value="Glycosyltransferase_grp1"/>
</dbReference>
<dbReference type="GO" id="GO:0016757">
    <property type="term" value="F:glycosyltransferase activity"/>
    <property type="evidence" value="ECO:0007669"/>
    <property type="project" value="TreeGrafter"/>
</dbReference>
<dbReference type="Pfam" id="PF13692">
    <property type="entry name" value="Glyco_trans_1_4"/>
    <property type="match status" value="1"/>
</dbReference>
<proteinExistence type="predicted"/>
<dbReference type="InterPro" id="IPR028098">
    <property type="entry name" value="Glyco_trans_4-like_N"/>
</dbReference>
<protein>
    <submittedName>
        <fullName evidence="2">Glycosyltransferase family 4 protein</fullName>
    </submittedName>
</protein>
<dbReference type="AlphaFoldDB" id="A0A5N3PJ00"/>
<evidence type="ECO:0000313" key="3">
    <source>
        <dbReference type="Proteomes" id="UP000325684"/>
    </source>
</evidence>
<keyword evidence="3" id="KW-1185">Reference proteome</keyword>
<evidence type="ECO:0000313" key="2">
    <source>
        <dbReference type="EMBL" id="KAB0269722.1"/>
    </source>
</evidence>
<dbReference type="SUPFAM" id="SSF53756">
    <property type="entry name" value="UDP-Glycosyltransferase/glycogen phosphorylase"/>
    <property type="match status" value="1"/>
</dbReference>
<name>A0A5N3PJ00_9HYPH</name>
<dbReference type="EMBL" id="VCMV01000001">
    <property type="protein sequence ID" value="KAB0269722.1"/>
    <property type="molecule type" value="Genomic_DNA"/>
</dbReference>
<dbReference type="PANTHER" id="PTHR45947:SF3">
    <property type="entry name" value="SULFOQUINOVOSYL TRANSFERASE SQD2"/>
    <property type="match status" value="1"/>
</dbReference>
<gene>
    <name evidence="2" type="ORF">FEZ63_00175</name>
</gene>
<dbReference type="CDD" id="cd03801">
    <property type="entry name" value="GT4_PimA-like"/>
    <property type="match status" value="1"/>
</dbReference>
<feature type="domain" description="Glycosyltransferase subfamily 4-like N-terminal" evidence="1">
    <location>
        <begin position="66"/>
        <end position="229"/>
    </location>
</feature>
<dbReference type="Proteomes" id="UP000325684">
    <property type="component" value="Unassembled WGS sequence"/>
</dbReference>
<dbReference type="OrthoDB" id="9790710at2"/>
<accession>A0A5N3PJ00</accession>
<sequence>MPAGKNCQARPLSCGATPRQLSRTRFLSGPTLAVCMLMTTDMKSRTTRLSSQQRPGVALHYWGRRGGGSQFTLFLARHLTGAANPPEVLLSLARTNDDMGAFQASGLPIIQFDRPTLSTLWREAWSLPAQLRTHAATLASLNVGVVIMTMNSPFAWPFIHALQRRGIRVIYVAHDAEPHPGDYAITWQRTTQDLLVRNADRVVALSSSVAERMAERVPASAVKTSVIPLEVVFPTHRTLLPARTSADEPFRLLFYGRLLPYKGLDTLAAVLEPLRANPLWRLTIAGSGPLEPDVRRIFDAWPQVHLELGWVSEQRMAELFSSHHLLLCPYMEASQSGAVAQALSWAMPSLVMPTGALPGQVGFGIGGLVAATMDPGGFRQILQSVMEHPGRLEELSRGANALLTERQGNQDWMKLVEAAALA</sequence>
<organism evidence="2 3">
    <name type="scientific">Microvirga brassicacearum</name>
    <dbReference type="NCBI Taxonomy" id="2580413"/>
    <lineage>
        <taxon>Bacteria</taxon>
        <taxon>Pseudomonadati</taxon>
        <taxon>Pseudomonadota</taxon>
        <taxon>Alphaproteobacteria</taxon>
        <taxon>Hyphomicrobiales</taxon>
        <taxon>Methylobacteriaceae</taxon>
        <taxon>Microvirga</taxon>
    </lineage>
</organism>
<dbReference type="PANTHER" id="PTHR45947">
    <property type="entry name" value="SULFOQUINOVOSYL TRANSFERASE SQD2"/>
    <property type="match status" value="1"/>
</dbReference>
<reference evidence="2 3" key="1">
    <citation type="journal article" date="2019" name="Microorganisms">
        <title>Genome Insights into the Novel Species Microvirga brassicacearum, a Rapeseed Endophyte with Biotechnological Potential.</title>
        <authorList>
            <person name="Jimenez-Gomez A."/>
            <person name="Saati-Santamaria Z."/>
            <person name="Igual J.M."/>
            <person name="Rivas R."/>
            <person name="Mateos P.F."/>
            <person name="Garcia-Fraile P."/>
        </authorList>
    </citation>
    <scope>NUCLEOTIDE SEQUENCE [LARGE SCALE GENOMIC DNA]</scope>
    <source>
        <strain evidence="2 3">CDVBN77</strain>
    </source>
</reference>
<dbReference type="Pfam" id="PF13579">
    <property type="entry name" value="Glyco_trans_4_4"/>
    <property type="match status" value="1"/>
</dbReference>
<dbReference type="RefSeq" id="WP_150941616.1">
    <property type="nucleotide sequence ID" value="NZ_VCMV01000001.1"/>
</dbReference>
<dbReference type="Gene3D" id="3.40.50.2000">
    <property type="entry name" value="Glycogen Phosphorylase B"/>
    <property type="match status" value="2"/>
</dbReference>
<comment type="caution">
    <text evidence="2">The sequence shown here is derived from an EMBL/GenBank/DDBJ whole genome shotgun (WGS) entry which is preliminary data.</text>
</comment>